<dbReference type="PANTHER" id="PTHR43176">
    <property type="entry name" value="3-HYDROXYISOBUTYRYL-COA HYDROLASE-RELATED"/>
    <property type="match status" value="1"/>
</dbReference>
<reference evidence="5 6" key="1">
    <citation type="submission" date="2024-01" db="EMBL/GenBank/DDBJ databases">
        <title>Genome assemblies of Stephania.</title>
        <authorList>
            <person name="Yang L."/>
        </authorList>
    </citation>
    <scope>NUCLEOTIDE SEQUENCE [LARGE SCALE GENOMIC DNA]</scope>
    <source>
        <strain evidence="5">JXDWG</strain>
        <tissue evidence="5">Leaf</tissue>
    </source>
</reference>
<sequence length="205" mass="22546">MLNHILTGEYLGLTGARINGAEMLACGLATHFVPSTCLASLERELWKTNSVNPAVASAVLDVFAQEVSTREESAYRRLDIINKCFSKNTVEEILSTLQQAVKGDEWILTAINSMKSASPTSLKISLKSIREGRNQDVSQCLIREFRMACHAFRGTVNGDAFEGARTVSLDKNKKPKVALGDLPMLFSLFASCLTIITSIFYLVDH</sequence>
<dbReference type="Proteomes" id="UP001419268">
    <property type="component" value="Unassembled WGS sequence"/>
</dbReference>
<organism evidence="5 6">
    <name type="scientific">Stephania cephalantha</name>
    <dbReference type="NCBI Taxonomy" id="152367"/>
    <lineage>
        <taxon>Eukaryota</taxon>
        <taxon>Viridiplantae</taxon>
        <taxon>Streptophyta</taxon>
        <taxon>Embryophyta</taxon>
        <taxon>Tracheophyta</taxon>
        <taxon>Spermatophyta</taxon>
        <taxon>Magnoliopsida</taxon>
        <taxon>Ranunculales</taxon>
        <taxon>Menispermaceae</taxon>
        <taxon>Menispermoideae</taxon>
        <taxon>Cissampelideae</taxon>
        <taxon>Stephania</taxon>
    </lineage>
</organism>
<dbReference type="Pfam" id="PF16113">
    <property type="entry name" value="ECH_2"/>
    <property type="match status" value="1"/>
</dbReference>
<evidence type="ECO:0000256" key="2">
    <source>
        <dbReference type="RuleBase" id="RU369070"/>
    </source>
</evidence>
<evidence type="ECO:0000259" key="4">
    <source>
        <dbReference type="Pfam" id="PF16113"/>
    </source>
</evidence>
<feature type="transmembrane region" description="Helical" evidence="3">
    <location>
        <begin position="182"/>
        <end position="203"/>
    </location>
</feature>
<comment type="pathway">
    <text evidence="2">Amino-acid degradation; L-valine degradation.</text>
</comment>
<comment type="catalytic activity">
    <reaction evidence="2">
        <text>3-hydroxy-2-methylpropanoyl-CoA + H2O = 3-hydroxy-2-methylpropanoate + CoA + H(+)</text>
        <dbReference type="Rhea" id="RHEA:20888"/>
        <dbReference type="ChEBI" id="CHEBI:11805"/>
        <dbReference type="ChEBI" id="CHEBI:15377"/>
        <dbReference type="ChEBI" id="CHEBI:15378"/>
        <dbReference type="ChEBI" id="CHEBI:57287"/>
        <dbReference type="ChEBI" id="CHEBI:57340"/>
        <dbReference type="EC" id="3.1.2.4"/>
    </reaction>
</comment>
<keyword evidence="3" id="KW-1133">Transmembrane helix</keyword>
<dbReference type="GO" id="GO:0003860">
    <property type="term" value="F:3-hydroxyisobutyryl-CoA hydrolase activity"/>
    <property type="evidence" value="ECO:0007669"/>
    <property type="project" value="UniProtKB-UniRule"/>
</dbReference>
<dbReference type="AlphaFoldDB" id="A0AAP0EP44"/>
<comment type="caution">
    <text evidence="5">The sequence shown here is derived from an EMBL/GenBank/DDBJ whole genome shotgun (WGS) entry which is preliminary data.</text>
</comment>
<evidence type="ECO:0000313" key="6">
    <source>
        <dbReference type="Proteomes" id="UP001419268"/>
    </source>
</evidence>
<dbReference type="InterPro" id="IPR029045">
    <property type="entry name" value="ClpP/crotonase-like_dom_sf"/>
</dbReference>
<dbReference type="InterPro" id="IPR032259">
    <property type="entry name" value="HIBYL-CoA-H"/>
</dbReference>
<name>A0AAP0EP44_9MAGN</name>
<dbReference type="EMBL" id="JBBNAG010000011">
    <property type="protein sequence ID" value="KAK9095377.1"/>
    <property type="molecule type" value="Genomic_DNA"/>
</dbReference>
<dbReference type="InterPro" id="IPR045004">
    <property type="entry name" value="ECH_dom"/>
</dbReference>
<keyword evidence="3" id="KW-0472">Membrane</keyword>
<keyword evidence="6" id="KW-1185">Reference proteome</keyword>
<keyword evidence="1 2" id="KW-0378">Hydrolase</keyword>
<dbReference type="EC" id="3.1.2.4" evidence="2"/>
<evidence type="ECO:0000256" key="3">
    <source>
        <dbReference type="SAM" id="Phobius"/>
    </source>
</evidence>
<evidence type="ECO:0000256" key="1">
    <source>
        <dbReference type="ARBA" id="ARBA00022801"/>
    </source>
</evidence>
<accession>A0AAP0EP44</accession>
<evidence type="ECO:0000313" key="5">
    <source>
        <dbReference type="EMBL" id="KAK9095377.1"/>
    </source>
</evidence>
<gene>
    <name evidence="5" type="ORF">Scep_026846</name>
</gene>
<comment type="similarity">
    <text evidence="2">Belongs to the enoyl-CoA hydratase/isomerase family.</text>
</comment>
<proteinExistence type="inferred from homology"/>
<protein>
    <recommendedName>
        <fullName evidence="2">3-hydroxyisobutyryl-CoA hydrolase</fullName>
        <shortName evidence="2">HIB-CoA hydrolase</shortName>
        <shortName evidence="2">HIBYL-CoA-H</shortName>
        <ecNumber evidence="2">3.1.2.4</ecNumber>
    </recommendedName>
    <alternativeName>
        <fullName evidence="2">3-hydroxyisobutyryl-coenzyme A hydrolase</fullName>
    </alternativeName>
</protein>
<dbReference type="PANTHER" id="PTHR43176:SF6">
    <property type="entry name" value="3-HYDROXYISOBUTYRYL-COA HYDROLASE"/>
    <property type="match status" value="1"/>
</dbReference>
<dbReference type="Gene3D" id="3.90.226.10">
    <property type="entry name" value="2-enoyl-CoA Hydratase, Chain A, domain 1"/>
    <property type="match status" value="1"/>
</dbReference>
<dbReference type="GO" id="GO:0006574">
    <property type="term" value="P:L-valine catabolic process"/>
    <property type="evidence" value="ECO:0007669"/>
    <property type="project" value="UniProtKB-UniRule"/>
</dbReference>
<keyword evidence="3" id="KW-0812">Transmembrane</keyword>
<dbReference type="SUPFAM" id="SSF52096">
    <property type="entry name" value="ClpP/crotonase"/>
    <property type="match status" value="1"/>
</dbReference>
<comment type="function">
    <text evidence="2">Hydrolyzes 3-hydroxyisobutyryl-CoA (HIBYL-CoA), a saline catabolite. Has high activity toward isobutyryl-CoA. Could be an isobutyryl-CoA dehydrogenase that functions in valine catabolism.</text>
</comment>
<feature type="domain" description="Enoyl-CoA hydratase/isomerase" evidence="4">
    <location>
        <begin position="7"/>
        <end position="176"/>
    </location>
</feature>